<name>A0AAV4PEL8_CAEEX</name>
<evidence type="ECO:0000313" key="2">
    <source>
        <dbReference type="Proteomes" id="UP001054945"/>
    </source>
</evidence>
<evidence type="ECO:0000313" key="1">
    <source>
        <dbReference type="EMBL" id="GIX95059.1"/>
    </source>
</evidence>
<gene>
    <name evidence="1" type="ORF">CEXT_39461</name>
</gene>
<keyword evidence="2" id="KW-1185">Reference proteome</keyword>
<organism evidence="1 2">
    <name type="scientific">Caerostris extrusa</name>
    <name type="common">Bark spider</name>
    <name type="synonym">Caerostris bankana</name>
    <dbReference type="NCBI Taxonomy" id="172846"/>
    <lineage>
        <taxon>Eukaryota</taxon>
        <taxon>Metazoa</taxon>
        <taxon>Ecdysozoa</taxon>
        <taxon>Arthropoda</taxon>
        <taxon>Chelicerata</taxon>
        <taxon>Arachnida</taxon>
        <taxon>Araneae</taxon>
        <taxon>Araneomorphae</taxon>
        <taxon>Entelegynae</taxon>
        <taxon>Araneoidea</taxon>
        <taxon>Araneidae</taxon>
        <taxon>Caerostris</taxon>
    </lineage>
</organism>
<comment type="caution">
    <text evidence="1">The sequence shown here is derived from an EMBL/GenBank/DDBJ whole genome shotgun (WGS) entry which is preliminary data.</text>
</comment>
<protein>
    <submittedName>
        <fullName evidence="1">Uncharacterized protein</fullName>
    </submittedName>
</protein>
<dbReference type="EMBL" id="BPLR01004468">
    <property type="protein sequence ID" value="GIX95059.1"/>
    <property type="molecule type" value="Genomic_DNA"/>
</dbReference>
<sequence length="189" mass="21672">MRHKRVSLQSVSPRTCMKFIGRTFSSRESYFLLICKADFLVYGSSKKKQRGLIRARMPLGRRKVRPDSRTSIGNFKHNPKEPIKYNLHQTLSTKKLRTFLFQKSKINATQKRLFAVGFSPEHAGNSLGRIFSSREPYFLLICKADFLVYGSSKKNAEGLNPSFECHYGEGKYARDLEGEAPRSQHEGAF</sequence>
<proteinExistence type="predicted"/>
<reference evidence="1 2" key="1">
    <citation type="submission" date="2021-06" db="EMBL/GenBank/DDBJ databases">
        <title>Caerostris extrusa draft genome.</title>
        <authorList>
            <person name="Kono N."/>
            <person name="Arakawa K."/>
        </authorList>
    </citation>
    <scope>NUCLEOTIDE SEQUENCE [LARGE SCALE GENOMIC DNA]</scope>
</reference>
<dbReference type="AlphaFoldDB" id="A0AAV4PEL8"/>
<accession>A0AAV4PEL8</accession>
<dbReference type="Proteomes" id="UP001054945">
    <property type="component" value="Unassembled WGS sequence"/>
</dbReference>